<feature type="compositionally biased region" description="Acidic residues" evidence="2">
    <location>
        <begin position="167"/>
        <end position="193"/>
    </location>
</feature>
<feature type="region of interest" description="Disordered" evidence="2">
    <location>
        <begin position="165"/>
        <end position="211"/>
    </location>
</feature>
<feature type="compositionally biased region" description="Basic residues" evidence="2">
    <location>
        <begin position="118"/>
        <end position="130"/>
    </location>
</feature>
<feature type="compositionally biased region" description="Basic and acidic residues" evidence="2">
    <location>
        <begin position="107"/>
        <end position="117"/>
    </location>
</feature>
<sequence length="346" mass="37831">MNKYACSLCPRRFSNGRALGGHMRSHVVSGAPPVRPRVHGYSSGSTSSGQVAVDRAVEEEEEVEMEEDEEKEIGLAYGLRMNPRKSFRLVDPEFSSADPSAPCVVVQDRESEAESPRTHRPRSKRPRRVAAPRPEQPEAEPASSVSDASPPEDVAFCLMLLSQGSWDDAEEDHPSDDSVGEEEEEEEEDDEDDFRAAARSRRPSPPRGRKRYQCDGCKKCFRSYQALGGHRASHKRTNGCVPAAKRRINAEADSVDAIADGKLHECPFCFRVFASGQALGGHKRSHLTTCSTAATDNSRSSALPPPSSPPRAPPVAAGTTRFTLIDLNMPPAPTEDEIEMSAISEF</sequence>
<dbReference type="SUPFAM" id="SSF57667">
    <property type="entry name" value="beta-beta-alpha zinc fingers"/>
    <property type="match status" value="1"/>
</dbReference>
<evidence type="ECO:0000313" key="4">
    <source>
        <dbReference type="EMBL" id="WOL06208.1"/>
    </source>
</evidence>
<dbReference type="PANTHER" id="PTHR46326">
    <property type="entry name" value="ZINC FINGER PROTEIN ZAT1-RELATED"/>
    <property type="match status" value="1"/>
</dbReference>
<keyword evidence="1" id="KW-0863">Zinc-finger</keyword>
<feature type="compositionally biased region" description="Low complexity" evidence="2">
    <location>
        <begin position="131"/>
        <end position="144"/>
    </location>
</feature>
<feature type="region of interest" description="Disordered" evidence="2">
    <location>
        <begin position="295"/>
        <end position="317"/>
    </location>
</feature>
<feature type="region of interest" description="Disordered" evidence="2">
    <location>
        <begin position="92"/>
        <end position="150"/>
    </location>
</feature>
<dbReference type="EMBL" id="CP136893">
    <property type="protein sequence ID" value="WOL06208.1"/>
    <property type="molecule type" value="Genomic_DNA"/>
</dbReference>
<evidence type="ECO:0000256" key="1">
    <source>
        <dbReference type="PROSITE-ProRule" id="PRU00042"/>
    </source>
</evidence>
<feature type="compositionally biased region" description="Acidic residues" evidence="2">
    <location>
        <begin position="57"/>
        <end position="71"/>
    </location>
</feature>
<name>A0AAQ3QEF7_9LILI</name>
<feature type="domain" description="C2H2-type" evidence="3">
    <location>
        <begin position="264"/>
        <end position="286"/>
    </location>
</feature>
<dbReference type="InterPro" id="IPR036236">
    <property type="entry name" value="Znf_C2H2_sf"/>
</dbReference>
<feature type="compositionally biased region" description="Pro residues" evidence="2">
    <location>
        <begin position="303"/>
        <end position="313"/>
    </location>
</feature>
<dbReference type="AlphaFoldDB" id="A0AAQ3QEF7"/>
<dbReference type="GO" id="GO:0008270">
    <property type="term" value="F:zinc ion binding"/>
    <property type="evidence" value="ECO:0007669"/>
    <property type="project" value="UniProtKB-KW"/>
</dbReference>
<dbReference type="Gene3D" id="3.30.160.60">
    <property type="entry name" value="Classic Zinc Finger"/>
    <property type="match status" value="1"/>
</dbReference>
<gene>
    <name evidence="4" type="ORF">Cni_G14940</name>
</gene>
<protein>
    <recommendedName>
        <fullName evidence="3">C2H2-type domain-containing protein</fullName>
    </recommendedName>
</protein>
<dbReference type="Pfam" id="PF13912">
    <property type="entry name" value="zf-C2H2_6"/>
    <property type="match status" value="3"/>
</dbReference>
<dbReference type="Proteomes" id="UP001327560">
    <property type="component" value="Chromosome 4"/>
</dbReference>
<reference evidence="4 5" key="1">
    <citation type="submission" date="2023-10" db="EMBL/GenBank/DDBJ databases">
        <title>Chromosome-scale genome assembly provides insights into flower coloration mechanisms of Canna indica.</title>
        <authorList>
            <person name="Li C."/>
        </authorList>
    </citation>
    <scope>NUCLEOTIDE SEQUENCE [LARGE SCALE GENOMIC DNA]</scope>
    <source>
        <tissue evidence="4">Flower</tissue>
    </source>
</reference>
<evidence type="ECO:0000259" key="3">
    <source>
        <dbReference type="PROSITE" id="PS50157"/>
    </source>
</evidence>
<dbReference type="InterPro" id="IPR044303">
    <property type="entry name" value="ZAT1/4/9"/>
</dbReference>
<keyword evidence="1" id="KW-0479">Metal-binding</keyword>
<accession>A0AAQ3QEF7</accession>
<keyword evidence="1" id="KW-0862">Zinc</keyword>
<feature type="compositionally biased region" description="Basic residues" evidence="2">
    <location>
        <begin position="198"/>
        <end position="211"/>
    </location>
</feature>
<dbReference type="PROSITE" id="PS50157">
    <property type="entry name" value="ZINC_FINGER_C2H2_2"/>
    <property type="match status" value="3"/>
</dbReference>
<dbReference type="InterPro" id="IPR013087">
    <property type="entry name" value="Znf_C2H2_type"/>
</dbReference>
<feature type="domain" description="C2H2-type" evidence="3">
    <location>
        <begin position="212"/>
        <end position="239"/>
    </location>
</feature>
<dbReference type="PANTHER" id="PTHR46326:SF2">
    <property type="entry name" value="ZINC FINGER PROTEIN ZAT1-RELATED"/>
    <property type="match status" value="1"/>
</dbReference>
<evidence type="ECO:0000313" key="5">
    <source>
        <dbReference type="Proteomes" id="UP001327560"/>
    </source>
</evidence>
<evidence type="ECO:0000256" key="2">
    <source>
        <dbReference type="SAM" id="MobiDB-lite"/>
    </source>
</evidence>
<proteinExistence type="predicted"/>
<feature type="region of interest" description="Disordered" evidence="2">
    <location>
        <begin position="28"/>
        <end position="71"/>
    </location>
</feature>
<dbReference type="SMART" id="SM00355">
    <property type="entry name" value="ZnF_C2H2"/>
    <property type="match status" value="3"/>
</dbReference>
<feature type="domain" description="C2H2-type" evidence="3">
    <location>
        <begin position="4"/>
        <end position="26"/>
    </location>
</feature>
<dbReference type="GO" id="GO:0006355">
    <property type="term" value="P:regulation of DNA-templated transcription"/>
    <property type="evidence" value="ECO:0007669"/>
    <property type="project" value="InterPro"/>
</dbReference>
<organism evidence="4 5">
    <name type="scientific">Canna indica</name>
    <name type="common">Indian-shot</name>
    <dbReference type="NCBI Taxonomy" id="4628"/>
    <lineage>
        <taxon>Eukaryota</taxon>
        <taxon>Viridiplantae</taxon>
        <taxon>Streptophyta</taxon>
        <taxon>Embryophyta</taxon>
        <taxon>Tracheophyta</taxon>
        <taxon>Spermatophyta</taxon>
        <taxon>Magnoliopsida</taxon>
        <taxon>Liliopsida</taxon>
        <taxon>Zingiberales</taxon>
        <taxon>Cannaceae</taxon>
        <taxon>Canna</taxon>
    </lineage>
</organism>
<keyword evidence="5" id="KW-1185">Reference proteome</keyword>
<dbReference type="PROSITE" id="PS00028">
    <property type="entry name" value="ZINC_FINGER_C2H2_1"/>
    <property type="match status" value="3"/>
</dbReference>